<sequence length="298" mass="33136">MFNRVPNPKERVDLVEVVVLADDFAGHHYGFLGHHGVSYFVRVRYGDLEKKILFDVGSQAEPVIHNMRRLGIDPKAVDYIVLSHSHYDHVGGLKEFLRHVGKETPIIAHPEVFKTSFSVEPALRLVSPSWVKEEVESLGGRFILVKEPLKIMPGVWVTGEVRDDEKLEVDRGVSYGLFKVGAYGAVEEDLINEEISLAINTTSGLVVIVGCSHPGIASIVEKSSKLFKQEKVRAVIGGFHLLNANEARVEAVVNYFKVKGVEHIYAGHCTGLKAEARFLNEFGESFTKLYAGLTIKFP</sequence>
<dbReference type="CDD" id="cd07713">
    <property type="entry name" value="DHPS-like_MBL-fold"/>
    <property type="match status" value="1"/>
</dbReference>
<dbReference type="InterPro" id="IPR041712">
    <property type="entry name" value="DHPS-like_MBL-fold"/>
</dbReference>
<dbReference type="GO" id="GO:0016740">
    <property type="term" value="F:transferase activity"/>
    <property type="evidence" value="ECO:0007669"/>
    <property type="project" value="TreeGrafter"/>
</dbReference>
<dbReference type="InterPro" id="IPR052926">
    <property type="entry name" value="Metallo-beta-lactamase_dom"/>
</dbReference>
<dbReference type="PANTHER" id="PTHR13754">
    <property type="entry name" value="METALLO-BETA-LACTAMASE SUPERFAMILY PROTEIN"/>
    <property type="match status" value="1"/>
</dbReference>
<dbReference type="InterPro" id="IPR001279">
    <property type="entry name" value="Metallo-B-lactamas"/>
</dbReference>
<protein>
    <recommendedName>
        <fullName evidence="1">Metallo-beta-lactamase domain-containing protein</fullName>
    </recommendedName>
</protein>
<dbReference type="AlphaFoldDB" id="A0A2R7Y818"/>
<gene>
    <name evidence="2" type="ORF">B7O98_04475</name>
</gene>
<proteinExistence type="predicted"/>
<feature type="domain" description="Metallo-beta-lactamase" evidence="1">
    <location>
        <begin position="35"/>
        <end position="268"/>
    </location>
</feature>
<dbReference type="SMART" id="SM00849">
    <property type="entry name" value="Lactamase_B"/>
    <property type="match status" value="1"/>
</dbReference>
<dbReference type="InterPro" id="IPR036866">
    <property type="entry name" value="RibonucZ/Hydroxyglut_hydro"/>
</dbReference>
<evidence type="ECO:0000313" key="3">
    <source>
        <dbReference type="Proteomes" id="UP000244093"/>
    </source>
</evidence>
<dbReference type="Proteomes" id="UP000244093">
    <property type="component" value="Unassembled WGS sequence"/>
</dbReference>
<dbReference type="EMBL" id="NBVN01000002">
    <property type="protein sequence ID" value="PUA33673.1"/>
    <property type="molecule type" value="Genomic_DNA"/>
</dbReference>
<dbReference type="Gene3D" id="3.60.15.10">
    <property type="entry name" value="Ribonuclease Z/Hydroxyacylglutathione hydrolase-like"/>
    <property type="match status" value="1"/>
</dbReference>
<comment type="caution">
    <text evidence="2">The sequence shown here is derived from an EMBL/GenBank/DDBJ whole genome shotgun (WGS) entry which is preliminary data.</text>
</comment>
<evidence type="ECO:0000313" key="2">
    <source>
        <dbReference type="EMBL" id="PUA33673.1"/>
    </source>
</evidence>
<dbReference type="Pfam" id="PF00753">
    <property type="entry name" value="Lactamase_B"/>
    <property type="match status" value="1"/>
</dbReference>
<organism evidence="2 3">
    <name type="scientific">Zestosphaera tikiterensis</name>
    <dbReference type="NCBI Taxonomy" id="1973259"/>
    <lineage>
        <taxon>Archaea</taxon>
        <taxon>Thermoproteota</taxon>
        <taxon>Thermoprotei</taxon>
        <taxon>Desulfurococcales</taxon>
        <taxon>Desulfurococcaceae</taxon>
        <taxon>Zestosphaera</taxon>
    </lineage>
</organism>
<reference evidence="2 3" key="1">
    <citation type="journal article" date="2018" name="Syst. Appl. Microbiol.">
        <title>A new symbiotic nanoarchaeote (Candidatus Nanoclepta minutus) and its host (Zestosphaera tikiterensis gen. nov., sp. nov.) from a New Zealand hot spring.</title>
        <authorList>
            <person name="St John E."/>
            <person name="Liu Y."/>
            <person name="Podar M."/>
            <person name="Stott M.B."/>
            <person name="Meneghin J."/>
            <person name="Chen Z."/>
            <person name="Lagutin K."/>
            <person name="Mitchell K."/>
            <person name="Reysenbach A.L."/>
        </authorList>
    </citation>
    <scope>NUCLEOTIDE SEQUENCE [LARGE SCALE GENOMIC DNA]</scope>
    <source>
        <strain evidence="2">NZ3</strain>
    </source>
</reference>
<evidence type="ECO:0000259" key="1">
    <source>
        <dbReference type="SMART" id="SM00849"/>
    </source>
</evidence>
<name>A0A2R7Y818_9CREN</name>
<accession>A0A2R7Y818</accession>
<dbReference type="PANTHER" id="PTHR13754:SF18">
    <property type="entry name" value="7,8-DIHYDROPTERIN-6-METHYL-4-(BETA-D-RIBOFURANOSYL)-AMINOBENZENE-5'-PHOSPHATE SYNTHASE"/>
    <property type="match status" value="1"/>
</dbReference>
<dbReference type="SUPFAM" id="SSF56281">
    <property type="entry name" value="Metallo-hydrolase/oxidoreductase"/>
    <property type="match status" value="1"/>
</dbReference>